<reference evidence="2" key="1">
    <citation type="submission" date="2018-06" db="EMBL/GenBank/DDBJ databases">
        <title>Complete genome sequences of Mycoplasma anatis, M. anseris and M. cloacale type strains.</title>
        <authorList>
            <person name="Grozner D."/>
            <person name="Forro B."/>
            <person name="Sulyok K.M."/>
            <person name="Marton S."/>
            <person name="Kreizinger Z."/>
            <person name="Banyai K."/>
            <person name="Gyuranecz M."/>
        </authorList>
    </citation>
    <scope>NUCLEOTIDE SEQUENCE [LARGE SCALE GENOMIC DNA]</scope>
    <source>
        <strain evidence="2">NCTC 10199</strain>
    </source>
</reference>
<accession>A0A2Z4LLF2</accession>
<dbReference type="Proteomes" id="UP000249865">
    <property type="component" value="Chromosome"/>
</dbReference>
<organism evidence="1 2">
    <name type="scientific">Metamycoplasma cloacale</name>
    <dbReference type="NCBI Taxonomy" id="92401"/>
    <lineage>
        <taxon>Bacteria</taxon>
        <taxon>Bacillati</taxon>
        <taxon>Mycoplasmatota</taxon>
        <taxon>Mycoplasmoidales</taxon>
        <taxon>Metamycoplasmataceae</taxon>
        <taxon>Metamycoplasma</taxon>
    </lineage>
</organism>
<protein>
    <submittedName>
        <fullName evidence="1">Uncharacterized protein</fullName>
    </submittedName>
</protein>
<name>A0A2Z4LLF2_9BACT</name>
<dbReference type="KEGG" id="mclo:DK849_00280"/>
<gene>
    <name evidence="1" type="ORF">DK849_00280</name>
</gene>
<dbReference type="AlphaFoldDB" id="A0A2Z4LLF2"/>
<proteinExistence type="predicted"/>
<evidence type="ECO:0000313" key="2">
    <source>
        <dbReference type="Proteomes" id="UP000249865"/>
    </source>
</evidence>
<dbReference type="EMBL" id="CP030103">
    <property type="protein sequence ID" value="AWX42526.1"/>
    <property type="molecule type" value="Genomic_DNA"/>
</dbReference>
<evidence type="ECO:0000313" key="1">
    <source>
        <dbReference type="EMBL" id="AWX42526.1"/>
    </source>
</evidence>
<keyword evidence="2" id="KW-1185">Reference proteome</keyword>
<sequence length="243" mass="29619">MLLSGLGYLIFAIALLSWNFLLYFAQTIFTESNFYIKNKIKIENSKYFDFLYKITVKSFVNSMLKAFMLMAIYIALLLIAYYYIRIFNQPIVYKVELIYLWPVIFVIHFVVLITLFSIALHQIKQWRKANNSFETTYSEYFLNLSKDWENKIVLSMENLDENILLKRADGKVVKRIIPLRKYKKFIRKYNCFFTIEDFFDFYVIERWDKYLYKNKSIDFEQLLQLKQEFIDKYSKTHNENKKR</sequence>